<evidence type="ECO:0000313" key="11">
    <source>
        <dbReference type="EMBL" id="PIO98006.1"/>
    </source>
</evidence>
<dbReference type="PANTHER" id="PTHR30614">
    <property type="entry name" value="MEMBRANE COMPONENT OF AMINO ACID ABC TRANSPORTER"/>
    <property type="match status" value="1"/>
</dbReference>
<dbReference type="Pfam" id="PF00528">
    <property type="entry name" value="BPD_transp_1"/>
    <property type="match status" value="1"/>
</dbReference>
<dbReference type="RefSeq" id="WP_100081869.1">
    <property type="nucleotide sequence ID" value="NZ_NQVN01000013.1"/>
</dbReference>
<feature type="domain" description="ABC transmembrane type-1" evidence="10">
    <location>
        <begin position="95"/>
        <end position="384"/>
    </location>
</feature>
<dbReference type="Gene3D" id="1.10.3720.10">
    <property type="entry name" value="MetI-like"/>
    <property type="match status" value="2"/>
</dbReference>
<keyword evidence="3 9" id="KW-0813">Transport</keyword>
<organism evidence="11 12">
    <name type="scientific">Pleomorphomonas carboxyditropha</name>
    <dbReference type="NCBI Taxonomy" id="2023338"/>
    <lineage>
        <taxon>Bacteria</taxon>
        <taxon>Pseudomonadati</taxon>
        <taxon>Pseudomonadota</taxon>
        <taxon>Alphaproteobacteria</taxon>
        <taxon>Hyphomicrobiales</taxon>
        <taxon>Pleomorphomonadaceae</taxon>
        <taxon>Pleomorphomonas</taxon>
    </lineage>
</organism>
<dbReference type="EMBL" id="NQVN01000013">
    <property type="protein sequence ID" value="PIO98006.1"/>
    <property type="molecule type" value="Genomic_DNA"/>
</dbReference>
<dbReference type="PROSITE" id="PS50928">
    <property type="entry name" value="ABC_TM1"/>
    <property type="match status" value="1"/>
</dbReference>
<dbReference type="InterPro" id="IPR035906">
    <property type="entry name" value="MetI-like_sf"/>
</dbReference>
<dbReference type="PANTHER" id="PTHR30614:SF37">
    <property type="entry name" value="AMINO-ACID ABC TRANSPORTER PERMEASE PROTEIN YHDX-RELATED"/>
    <property type="match status" value="1"/>
</dbReference>
<evidence type="ECO:0000256" key="8">
    <source>
        <dbReference type="ARBA" id="ARBA00023136"/>
    </source>
</evidence>
<comment type="subcellular location">
    <subcellularLocation>
        <location evidence="1">Cell inner membrane</location>
        <topology evidence="1">Multi-pass membrane protein</topology>
    </subcellularLocation>
    <subcellularLocation>
        <location evidence="9">Cell membrane</location>
        <topology evidence="9">Multi-pass membrane protein</topology>
    </subcellularLocation>
</comment>
<evidence type="ECO:0000256" key="5">
    <source>
        <dbReference type="ARBA" id="ARBA00022692"/>
    </source>
</evidence>
<dbReference type="CDD" id="cd06261">
    <property type="entry name" value="TM_PBP2"/>
    <property type="match status" value="1"/>
</dbReference>
<evidence type="ECO:0000313" key="12">
    <source>
        <dbReference type="Proteomes" id="UP000231070"/>
    </source>
</evidence>
<feature type="transmembrane region" description="Helical" evidence="9">
    <location>
        <begin position="21"/>
        <end position="46"/>
    </location>
</feature>
<evidence type="ECO:0000256" key="3">
    <source>
        <dbReference type="ARBA" id="ARBA00022448"/>
    </source>
</evidence>
<proteinExistence type="inferred from homology"/>
<dbReference type="AlphaFoldDB" id="A0A2G9WTH8"/>
<feature type="transmembrane region" description="Helical" evidence="9">
    <location>
        <begin position="309"/>
        <end position="331"/>
    </location>
</feature>
<comment type="caution">
    <text evidence="11">The sequence shown here is derived from an EMBL/GenBank/DDBJ whole genome shotgun (WGS) entry which is preliminary data.</text>
</comment>
<gene>
    <name evidence="11" type="ORF">CJ014_17540</name>
</gene>
<evidence type="ECO:0000256" key="7">
    <source>
        <dbReference type="ARBA" id="ARBA00022989"/>
    </source>
</evidence>
<evidence type="ECO:0000256" key="1">
    <source>
        <dbReference type="ARBA" id="ARBA00004429"/>
    </source>
</evidence>
<feature type="transmembrane region" description="Helical" evidence="9">
    <location>
        <begin position="365"/>
        <end position="388"/>
    </location>
</feature>
<dbReference type="GO" id="GO:0043190">
    <property type="term" value="C:ATP-binding cassette (ABC) transporter complex"/>
    <property type="evidence" value="ECO:0007669"/>
    <property type="project" value="InterPro"/>
</dbReference>
<dbReference type="GO" id="GO:0022857">
    <property type="term" value="F:transmembrane transporter activity"/>
    <property type="evidence" value="ECO:0007669"/>
    <property type="project" value="InterPro"/>
</dbReference>
<evidence type="ECO:0000256" key="2">
    <source>
        <dbReference type="ARBA" id="ARBA00010072"/>
    </source>
</evidence>
<evidence type="ECO:0000259" key="10">
    <source>
        <dbReference type="PROSITE" id="PS50928"/>
    </source>
</evidence>
<keyword evidence="4" id="KW-1003">Cell membrane</keyword>
<comment type="similarity">
    <text evidence="2">Belongs to the binding-protein-dependent transport system permease family. HisMQ subfamily.</text>
</comment>
<dbReference type="Proteomes" id="UP000231070">
    <property type="component" value="Unassembled WGS sequence"/>
</dbReference>
<feature type="transmembrane region" description="Helical" evidence="9">
    <location>
        <begin position="99"/>
        <end position="123"/>
    </location>
</feature>
<keyword evidence="5 9" id="KW-0812">Transmembrane</keyword>
<sequence>MNASAGNEEPGRARPGIPAFIRLWLGGWPLAQIALYLGTLLLFVWLGRNLVANMARLGLTPGFEFLEHAANYEIGESFIAYAAGDSYARAALAGLLNTIVVSALGCLVATVLGVALGIARLSINPLVSRLVQAYVEVLRNTPLLLQLFAWNTVIHLLPVPRQALSPLPGVLLTNRGLFLPAVDAGGHGAVVAAAIVAAIVATWLVLKRRRRLAGPAPRRVVVLAYAAAVLLPVGIAAGFGVAFAPDIPTLGGFNIRGGVSMTPEFAALMLGLAVNASASIAETVRAGILAVPGGQWEAARALGLRPFAVLRLVVLPQALRIIIPVMTSSYLSLTKNSSLAVAIGFPDLVSILNTTANVTGQALEVIALMLGAYLTLSLATSAVMNVYNRRSVLRGERR</sequence>
<reference evidence="11 12" key="1">
    <citation type="submission" date="2017-08" db="EMBL/GenBank/DDBJ databases">
        <title>Pleomorphomonas carboxidotrophicus sp. nov., a new mesophilic hydrogenogenic carboxidotroph.</title>
        <authorList>
            <person name="Esquivel-Elizondo S."/>
            <person name="Krajmalnik-Brown R."/>
            <person name="Maldonado J."/>
        </authorList>
    </citation>
    <scope>NUCLEOTIDE SEQUENCE [LARGE SCALE GENOMIC DNA]</scope>
    <source>
        <strain evidence="11 12">SVCO-16</strain>
    </source>
</reference>
<feature type="transmembrane region" description="Helical" evidence="9">
    <location>
        <begin position="265"/>
        <end position="288"/>
    </location>
</feature>
<dbReference type="OrthoDB" id="9808531at2"/>
<dbReference type="NCBIfam" id="TIGR01726">
    <property type="entry name" value="HEQRo_perm_3TM"/>
    <property type="match status" value="1"/>
</dbReference>
<protein>
    <submittedName>
        <fullName evidence="11">Amino acid ABC transporter permease</fullName>
    </submittedName>
</protein>
<keyword evidence="12" id="KW-1185">Reference proteome</keyword>
<dbReference type="InterPro" id="IPR010065">
    <property type="entry name" value="AA_ABC_transptr_permease_3TM"/>
</dbReference>
<feature type="transmembrane region" description="Helical" evidence="9">
    <location>
        <begin position="184"/>
        <end position="206"/>
    </location>
</feature>
<keyword evidence="6" id="KW-0029">Amino-acid transport</keyword>
<dbReference type="InterPro" id="IPR000515">
    <property type="entry name" value="MetI-like"/>
</dbReference>
<name>A0A2G9WTH8_9HYPH</name>
<dbReference type="SUPFAM" id="SSF161098">
    <property type="entry name" value="MetI-like"/>
    <property type="match status" value="2"/>
</dbReference>
<dbReference type="InterPro" id="IPR043429">
    <property type="entry name" value="ArtM/GltK/GlnP/TcyL/YhdX-like"/>
</dbReference>
<keyword evidence="7 9" id="KW-1133">Transmembrane helix</keyword>
<evidence type="ECO:0000256" key="4">
    <source>
        <dbReference type="ARBA" id="ARBA00022475"/>
    </source>
</evidence>
<evidence type="ECO:0000256" key="9">
    <source>
        <dbReference type="RuleBase" id="RU363032"/>
    </source>
</evidence>
<keyword evidence="8 9" id="KW-0472">Membrane</keyword>
<evidence type="ECO:0000256" key="6">
    <source>
        <dbReference type="ARBA" id="ARBA00022970"/>
    </source>
</evidence>
<accession>A0A2G9WTH8</accession>
<dbReference type="GO" id="GO:0006865">
    <property type="term" value="P:amino acid transport"/>
    <property type="evidence" value="ECO:0007669"/>
    <property type="project" value="UniProtKB-KW"/>
</dbReference>
<feature type="transmembrane region" description="Helical" evidence="9">
    <location>
        <begin position="222"/>
        <end position="245"/>
    </location>
</feature>